<dbReference type="Proteomes" id="UP000190395">
    <property type="component" value="Unassembled WGS sequence"/>
</dbReference>
<dbReference type="OrthoDB" id="9801102at2"/>
<dbReference type="GeneID" id="303367470"/>
<protein>
    <recommendedName>
        <fullName evidence="6">Putative mRNA interferase YoeB</fullName>
    </recommendedName>
</protein>
<dbReference type="RefSeq" id="WP_078930975.1">
    <property type="nucleotide sequence ID" value="NZ_CAMEQG010000015.1"/>
</dbReference>
<evidence type="ECO:0000256" key="5">
    <source>
        <dbReference type="ARBA" id="ARBA00022801"/>
    </source>
</evidence>
<evidence type="ECO:0000313" key="7">
    <source>
        <dbReference type="EMBL" id="SJZ78973.1"/>
    </source>
</evidence>
<dbReference type="GO" id="GO:0016787">
    <property type="term" value="F:hydrolase activity"/>
    <property type="evidence" value="ECO:0007669"/>
    <property type="project" value="UniProtKB-KW"/>
</dbReference>
<keyword evidence="4" id="KW-0255">Endonuclease</keyword>
<proteinExistence type="inferred from homology"/>
<dbReference type="PANTHER" id="PTHR38039">
    <property type="entry name" value="TOXIN YOEB"/>
    <property type="match status" value="1"/>
</dbReference>
<evidence type="ECO:0000256" key="3">
    <source>
        <dbReference type="ARBA" id="ARBA00022722"/>
    </source>
</evidence>
<dbReference type="Gene3D" id="3.30.2310.20">
    <property type="entry name" value="RelE-like"/>
    <property type="match status" value="1"/>
</dbReference>
<reference evidence="7 8" key="1">
    <citation type="submission" date="2017-02" db="EMBL/GenBank/DDBJ databases">
        <authorList>
            <person name="Peterson S.W."/>
        </authorList>
    </citation>
    <scope>NUCLEOTIDE SEQUENCE [LARGE SCALE GENOMIC DNA]</scope>
    <source>
        <strain evidence="7 8">ATCC BAA-909</strain>
    </source>
</reference>
<dbReference type="SUPFAM" id="SSF143011">
    <property type="entry name" value="RelE-like"/>
    <property type="match status" value="1"/>
</dbReference>
<organism evidence="7 8">
    <name type="scientific">Treponema berlinense</name>
    <dbReference type="NCBI Taxonomy" id="225004"/>
    <lineage>
        <taxon>Bacteria</taxon>
        <taxon>Pseudomonadati</taxon>
        <taxon>Spirochaetota</taxon>
        <taxon>Spirochaetia</taxon>
        <taxon>Spirochaetales</taxon>
        <taxon>Treponemataceae</taxon>
        <taxon>Treponema</taxon>
    </lineage>
</organism>
<dbReference type="GO" id="GO:0045892">
    <property type="term" value="P:negative regulation of DNA-templated transcription"/>
    <property type="evidence" value="ECO:0007669"/>
    <property type="project" value="TreeGrafter"/>
</dbReference>
<dbReference type="GO" id="GO:0004519">
    <property type="term" value="F:endonuclease activity"/>
    <property type="evidence" value="ECO:0007669"/>
    <property type="project" value="UniProtKB-KW"/>
</dbReference>
<evidence type="ECO:0000256" key="1">
    <source>
        <dbReference type="ARBA" id="ARBA00008172"/>
    </source>
</evidence>
<evidence type="ECO:0000256" key="4">
    <source>
        <dbReference type="ARBA" id="ARBA00022759"/>
    </source>
</evidence>
<dbReference type="NCBIfam" id="TIGR02116">
    <property type="entry name" value="toxin_Txe_YoeB"/>
    <property type="match status" value="1"/>
</dbReference>
<dbReference type="InterPro" id="IPR009614">
    <property type="entry name" value="YoeB_toxin"/>
</dbReference>
<gene>
    <name evidence="7" type="ORF">SAMN02745152_01228</name>
</gene>
<name>A0A1T4NIL9_9SPIR</name>
<dbReference type="Pfam" id="PF06769">
    <property type="entry name" value="YoeB_toxin"/>
    <property type="match status" value="1"/>
</dbReference>
<dbReference type="PANTHER" id="PTHR38039:SF1">
    <property type="entry name" value="TOXIN YOEB"/>
    <property type="match status" value="1"/>
</dbReference>
<keyword evidence="5" id="KW-0378">Hydrolase</keyword>
<dbReference type="AlphaFoldDB" id="A0A1T4NIL9"/>
<evidence type="ECO:0000313" key="8">
    <source>
        <dbReference type="Proteomes" id="UP000190395"/>
    </source>
</evidence>
<keyword evidence="2" id="KW-1277">Toxin-antitoxin system</keyword>
<sequence>MHKDFSDDAWADYTYWITQDKKTLKKINQLLSDIERNGNDGIGHPEPLKNNLSGYWSRTIDEKNRLVYKIEDGLIKVIQCKNHYDDK</sequence>
<evidence type="ECO:0000256" key="2">
    <source>
        <dbReference type="ARBA" id="ARBA00022649"/>
    </source>
</evidence>
<dbReference type="GO" id="GO:0006401">
    <property type="term" value="P:RNA catabolic process"/>
    <property type="evidence" value="ECO:0007669"/>
    <property type="project" value="InterPro"/>
</dbReference>
<comment type="similarity">
    <text evidence="1">Belongs to the YoeB family.</text>
</comment>
<keyword evidence="3" id="KW-0540">Nuclease</keyword>
<evidence type="ECO:0000256" key="6">
    <source>
        <dbReference type="ARBA" id="ARBA00030388"/>
    </source>
</evidence>
<keyword evidence="8" id="KW-1185">Reference proteome</keyword>
<dbReference type="STRING" id="225004.SAMN02745152_01228"/>
<dbReference type="EMBL" id="FUXC01000006">
    <property type="protein sequence ID" value="SJZ78973.1"/>
    <property type="molecule type" value="Genomic_DNA"/>
</dbReference>
<accession>A0A1T4NIL9</accession>
<dbReference type="InterPro" id="IPR035093">
    <property type="entry name" value="RelE/ParE_toxin_dom_sf"/>
</dbReference>